<dbReference type="GeneTree" id="ENSGT00940000157364"/>
<keyword evidence="3" id="KW-1185">Reference proteome</keyword>
<evidence type="ECO:0000256" key="1">
    <source>
        <dbReference type="ARBA" id="ARBA00022614"/>
    </source>
</evidence>
<evidence type="ECO:0000313" key="3">
    <source>
        <dbReference type="Proteomes" id="UP000694388"/>
    </source>
</evidence>
<dbReference type="InterPro" id="IPR026906">
    <property type="entry name" value="LRR_5"/>
</dbReference>
<proteinExistence type="predicted"/>
<reference evidence="2" key="1">
    <citation type="submission" date="2025-08" db="UniProtKB">
        <authorList>
            <consortium name="Ensembl"/>
        </authorList>
    </citation>
    <scope>IDENTIFICATION</scope>
</reference>
<dbReference type="Ensembl" id="ENSEBUT00000015422.1">
    <property type="protein sequence ID" value="ENSEBUP00000014846.1"/>
    <property type="gene ID" value="ENSEBUG00000009363.1"/>
</dbReference>
<dbReference type="Pfam" id="PF13306">
    <property type="entry name" value="LRR_5"/>
    <property type="match status" value="2"/>
</dbReference>
<name>A0A8C4QFU3_EPTBU</name>
<dbReference type="OMA" id="DILHICP"/>
<evidence type="ECO:0000313" key="2">
    <source>
        <dbReference type="Ensembl" id="ENSEBUP00000014846.1"/>
    </source>
</evidence>
<dbReference type="AlphaFoldDB" id="A0A8C4QFU3"/>
<accession>A0A8C4QFU3</accession>
<dbReference type="SUPFAM" id="SSF52058">
    <property type="entry name" value="L domain-like"/>
    <property type="match status" value="1"/>
</dbReference>
<reference evidence="2" key="2">
    <citation type="submission" date="2025-09" db="UniProtKB">
        <authorList>
            <consortium name="Ensembl"/>
        </authorList>
    </citation>
    <scope>IDENTIFICATION</scope>
</reference>
<dbReference type="Proteomes" id="UP000694388">
    <property type="component" value="Unplaced"/>
</dbReference>
<dbReference type="Gene3D" id="3.80.10.10">
    <property type="entry name" value="Ribonuclease Inhibitor"/>
    <property type="match status" value="1"/>
</dbReference>
<keyword evidence="1" id="KW-0433">Leucine-rich repeat</keyword>
<organism evidence="2 3">
    <name type="scientific">Eptatretus burgeri</name>
    <name type="common">Inshore hagfish</name>
    <dbReference type="NCBI Taxonomy" id="7764"/>
    <lineage>
        <taxon>Eukaryota</taxon>
        <taxon>Metazoa</taxon>
        <taxon>Chordata</taxon>
        <taxon>Craniata</taxon>
        <taxon>Vertebrata</taxon>
        <taxon>Cyclostomata</taxon>
        <taxon>Myxini</taxon>
        <taxon>Myxiniformes</taxon>
        <taxon>Myxinidae</taxon>
        <taxon>Eptatretinae</taxon>
        <taxon>Eptatretus</taxon>
    </lineage>
</organism>
<dbReference type="InterPro" id="IPR032675">
    <property type="entry name" value="LRR_dom_sf"/>
</dbReference>
<protein>
    <submittedName>
        <fullName evidence="2">Uncharacterized protein</fullName>
    </submittedName>
</protein>
<sequence length="179" mass="20420">YYVQSLYSSLHCGRTLSKSYIEDTTELTFSTLKNIAHIRINTVRGLYRLKERAFADLLNLHTIDIRNQIWLVIIDSGAFQNLPKLEHLNIVNTGISTFPDLHLVRSSSLRFSLEFMDNPKLLVIPPNAFTGLCDHALNLKITSNGLQEIMARAFNGSKLKNLNLELGQDHCRRYLAYSP</sequence>